<name>A0A7W5E6C5_9BACT</name>
<evidence type="ECO:0000313" key="1">
    <source>
        <dbReference type="EMBL" id="MBB3210544.1"/>
    </source>
</evidence>
<sequence>MNQRDTFINAVRDCAALPECVRDSATSATGIETSSFDVTYLEFLDLQIGLNARGDEWSRRLRSRRSGLTEWCDIPLVGGRIAVGSDDYTIKVDPRTQAIVYWEHYAD</sequence>
<keyword evidence="2" id="KW-1185">Reference proteome</keyword>
<dbReference type="Proteomes" id="UP000536179">
    <property type="component" value="Unassembled WGS sequence"/>
</dbReference>
<dbReference type="RefSeq" id="WP_184309933.1">
    <property type="nucleotide sequence ID" value="NZ_JACHXU010000041.1"/>
</dbReference>
<protein>
    <submittedName>
        <fullName evidence="1">Uncharacterized protein</fullName>
    </submittedName>
</protein>
<accession>A0A7W5E6C5</accession>
<dbReference type="EMBL" id="JACHXU010000041">
    <property type="protein sequence ID" value="MBB3210544.1"/>
    <property type="molecule type" value="Genomic_DNA"/>
</dbReference>
<gene>
    <name evidence="1" type="ORF">FHS27_006391</name>
</gene>
<organism evidence="1 2">
    <name type="scientific">Aporhodopirellula rubra</name>
    <dbReference type="NCBI Taxonomy" id="980271"/>
    <lineage>
        <taxon>Bacteria</taxon>
        <taxon>Pseudomonadati</taxon>
        <taxon>Planctomycetota</taxon>
        <taxon>Planctomycetia</taxon>
        <taxon>Pirellulales</taxon>
        <taxon>Pirellulaceae</taxon>
        <taxon>Aporhodopirellula</taxon>
    </lineage>
</organism>
<reference evidence="1 2" key="1">
    <citation type="submission" date="2020-08" db="EMBL/GenBank/DDBJ databases">
        <title>Genomic Encyclopedia of Type Strains, Phase III (KMG-III): the genomes of soil and plant-associated and newly described type strains.</title>
        <authorList>
            <person name="Whitman W."/>
        </authorList>
    </citation>
    <scope>NUCLEOTIDE SEQUENCE [LARGE SCALE GENOMIC DNA]</scope>
    <source>
        <strain evidence="1 2">CECT 8075</strain>
    </source>
</reference>
<dbReference type="AlphaFoldDB" id="A0A7W5E6C5"/>
<evidence type="ECO:0000313" key="2">
    <source>
        <dbReference type="Proteomes" id="UP000536179"/>
    </source>
</evidence>
<proteinExistence type="predicted"/>
<comment type="caution">
    <text evidence="1">The sequence shown here is derived from an EMBL/GenBank/DDBJ whole genome shotgun (WGS) entry which is preliminary data.</text>
</comment>